<dbReference type="Gene3D" id="3.40.50.10330">
    <property type="entry name" value="Probable inorganic polyphosphate/atp-NAD kinase, domain 1"/>
    <property type="match status" value="1"/>
</dbReference>
<evidence type="ECO:0000259" key="1">
    <source>
        <dbReference type="PROSITE" id="PS50146"/>
    </source>
</evidence>
<dbReference type="EMBL" id="SPLM01000073">
    <property type="protein sequence ID" value="TMW63028.1"/>
    <property type="molecule type" value="Genomic_DNA"/>
</dbReference>
<dbReference type="PROSITE" id="PS50146">
    <property type="entry name" value="DAGK"/>
    <property type="match status" value="1"/>
</dbReference>
<comment type="caution">
    <text evidence="2">The sequence shown here is derived from an EMBL/GenBank/DDBJ whole genome shotgun (WGS) entry which is preliminary data.</text>
</comment>
<dbReference type="Gene3D" id="2.60.200.40">
    <property type="match status" value="1"/>
</dbReference>
<dbReference type="GO" id="GO:0016773">
    <property type="term" value="F:phosphotransferase activity, alcohol group as acceptor"/>
    <property type="evidence" value="ECO:0007669"/>
    <property type="project" value="UniProtKB-ARBA"/>
</dbReference>
<evidence type="ECO:0000313" key="3">
    <source>
        <dbReference type="Proteomes" id="UP000794436"/>
    </source>
</evidence>
<keyword evidence="3" id="KW-1185">Reference proteome</keyword>
<dbReference type="PANTHER" id="PTHR12358:SF31">
    <property type="entry name" value="ACYLGLYCEROL KINASE, MITOCHONDRIAL"/>
    <property type="match status" value="1"/>
</dbReference>
<protein>
    <recommendedName>
        <fullName evidence="1">DAGKc domain-containing protein</fullName>
    </recommendedName>
</protein>
<proteinExistence type="predicted"/>
<dbReference type="GO" id="GO:0001727">
    <property type="term" value="F:lipid kinase activity"/>
    <property type="evidence" value="ECO:0007669"/>
    <property type="project" value="TreeGrafter"/>
</dbReference>
<feature type="domain" description="DAGKc" evidence="1">
    <location>
        <begin position="287"/>
        <end position="427"/>
    </location>
</feature>
<dbReference type="PANTHER" id="PTHR12358">
    <property type="entry name" value="SPHINGOSINE KINASE"/>
    <property type="match status" value="1"/>
</dbReference>
<accession>A0A8K1FLU2</accession>
<dbReference type="Pfam" id="PF00781">
    <property type="entry name" value="DAGK_cat"/>
    <property type="match status" value="1"/>
</dbReference>
<dbReference type="Proteomes" id="UP000794436">
    <property type="component" value="Unassembled WGS sequence"/>
</dbReference>
<dbReference type="SMART" id="SM00046">
    <property type="entry name" value="DAGKc"/>
    <property type="match status" value="1"/>
</dbReference>
<organism evidence="2 3">
    <name type="scientific">Pythium oligandrum</name>
    <name type="common">Mycoparasitic fungus</name>
    <dbReference type="NCBI Taxonomy" id="41045"/>
    <lineage>
        <taxon>Eukaryota</taxon>
        <taxon>Sar</taxon>
        <taxon>Stramenopiles</taxon>
        <taxon>Oomycota</taxon>
        <taxon>Peronosporomycetes</taxon>
        <taxon>Pythiales</taxon>
        <taxon>Pythiaceae</taxon>
        <taxon>Pythium</taxon>
    </lineage>
</organism>
<name>A0A8K1FLU2_PYTOL</name>
<dbReference type="AlphaFoldDB" id="A0A8K1FLU2"/>
<gene>
    <name evidence="2" type="ORF">Poli38472_005646</name>
</gene>
<dbReference type="OrthoDB" id="3853857at2759"/>
<sequence>MVATAIGSPHGAAWDPADDKVAHKLHEASNSEVPERDSIPVLEQDDVEEIKHTDKANPDAVVELRHLAVKFDGKRRSLVAPPVALRRSTTIAVPFAMPVKPLFGNEQEEEVETSTVGELPMPTLTRSKSCPERAAAMEAIENRATRFRFTTAASARESVRQMYSYLLHDFPKDGEQKGEAKVKMGPAWRRMQMYLDREGLRCIRTSLVRKKQKEIRIALDDLLGAARESTTSEVIVHYMKQGKGKNEEKLKRRYRQLELKFKTTEAADLWVRAFQLLVKWQARVPIHRTRKIKVVVNPHSGKRRGLQIWQKWKPVFQLAGIQCDMETTQYSGHARDIGKTLDLSAKYEAVVFVGGDGTVNEFMNGIFARDEDEWRNLVATTPVSLISAGTDNAFGLGVGVPTHEAAVYCIIKRKIRPLDVVTCETDDADGSKRREFACCGVSYGIGGDIAMESEKTRWLGVHRYKWLKVKRTVFAPRPHECTIKYVLSDTIPTDENGKQVLKTYYEVMDENAHDQHHVEMCSVYDDYHLGKRWNGDASAIFSPANAERYGGRWQEEQADYQTVGASNVYFETEYYHPSDGNMDLIVCRKGTVGQTADVALKYAFGDYLESDLVSYHKIKALIIDQKVNDPINVDGEVFSGTGQFRIEVVPQLLNVLSEK</sequence>
<dbReference type="InterPro" id="IPR016064">
    <property type="entry name" value="NAD/diacylglycerol_kinase_sf"/>
</dbReference>
<dbReference type="InterPro" id="IPR050187">
    <property type="entry name" value="Lipid_Phosphate_FormReg"/>
</dbReference>
<dbReference type="GO" id="GO:0046512">
    <property type="term" value="P:sphingosine biosynthetic process"/>
    <property type="evidence" value="ECO:0007669"/>
    <property type="project" value="TreeGrafter"/>
</dbReference>
<dbReference type="SUPFAM" id="SSF111331">
    <property type="entry name" value="NAD kinase/diacylglycerol kinase-like"/>
    <property type="match status" value="1"/>
</dbReference>
<reference evidence="2" key="1">
    <citation type="submission" date="2019-03" db="EMBL/GenBank/DDBJ databases">
        <title>Long read genome sequence of the mycoparasitic Pythium oligandrum ATCC 38472 isolated from sugarbeet rhizosphere.</title>
        <authorList>
            <person name="Gaulin E."/>
        </authorList>
    </citation>
    <scope>NUCLEOTIDE SEQUENCE</scope>
    <source>
        <strain evidence="2">ATCC 38472_TT</strain>
    </source>
</reference>
<dbReference type="InterPro" id="IPR001206">
    <property type="entry name" value="Diacylglycerol_kinase_cat_dom"/>
</dbReference>
<dbReference type="GO" id="GO:0005737">
    <property type="term" value="C:cytoplasm"/>
    <property type="evidence" value="ECO:0007669"/>
    <property type="project" value="TreeGrafter"/>
</dbReference>
<dbReference type="InterPro" id="IPR017438">
    <property type="entry name" value="ATP-NAD_kinase_N"/>
</dbReference>
<evidence type="ECO:0000313" key="2">
    <source>
        <dbReference type="EMBL" id="TMW63028.1"/>
    </source>
</evidence>
<dbReference type="GO" id="GO:0016020">
    <property type="term" value="C:membrane"/>
    <property type="evidence" value="ECO:0007669"/>
    <property type="project" value="TreeGrafter"/>
</dbReference>